<organism evidence="2 3">
    <name type="scientific">Penicillium capsulatum</name>
    <dbReference type="NCBI Taxonomy" id="69766"/>
    <lineage>
        <taxon>Eukaryota</taxon>
        <taxon>Fungi</taxon>
        <taxon>Dikarya</taxon>
        <taxon>Ascomycota</taxon>
        <taxon>Pezizomycotina</taxon>
        <taxon>Eurotiomycetes</taxon>
        <taxon>Eurotiomycetidae</taxon>
        <taxon>Eurotiales</taxon>
        <taxon>Aspergillaceae</taxon>
        <taxon>Penicillium</taxon>
    </lineage>
</organism>
<dbReference type="AlphaFoldDB" id="A0A9W9ISY6"/>
<sequence>MSSDWASCDLCKYRWYELDEYIFAMGEWMWRIRAIYPIEDTFRLSGVLDVASLTKPLSATISFPVDDHDSVQSTGETVAISIEDPEKKGLQDPYLIHDSCWEILRRFFDGPIPWKRLVVIFDGRPAKQKTTGKEVAIHLSVEQLLELEPKSSLAILPLFRRSRLRTGGDFCIWKSTLKRDPKRPFHEIKIPCQPTVVVISFFSGGPQSFITGLRFLSRKEVISVGCILPDSPIIPIQGMFQGFQVATTGNLVQGIQVIVDRVASSWVGEASATSTIDSLTLLGGPQKLQASFLVSMVDRKLGCITKLISETRPGFSEVPVFEQERPFIMASLSLQFDLSRSKDTTLPNDPCWIPTVPPSMKGLYFNRVSFHQANPTTMYDWTTSWMLFGEQDGGNLRHLTKIEVWAYKHRLTKIYFTYSNRSKVAMTEFQPTWHKGPCGVYNWPGEWCLEDFKIDGRGGERISKIIMVSYEYDRGYSQVTPLWYEIYTNWGRSFQTCTPSRVITRKKDKSLRRRVMAIVPKTTPVGFYGFKRGSLGQLSLGVITARVEE</sequence>
<dbReference type="OrthoDB" id="5273847at2759"/>
<reference evidence="2" key="2">
    <citation type="journal article" date="2023" name="IMA Fungus">
        <title>Comparative genomic study of the Penicillium genus elucidates a diverse pangenome and 15 lateral gene transfer events.</title>
        <authorList>
            <person name="Petersen C."/>
            <person name="Sorensen T."/>
            <person name="Nielsen M.R."/>
            <person name="Sondergaard T.E."/>
            <person name="Sorensen J.L."/>
            <person name="Fitzpatrick D.A."/>
            <person name="Frisvad J.C."/>
            <person name="Nielsen K.L."/>
        </authorList>
    </citation>
    <scope>NUCLEOTIDE SEQUENCE</scope>
    <source>
        <strain evidence="2">IBT 21917</strain>
    </source>
</reference>
<dbReference type="Proteomes" id="UP001146351">
    <property type="component" value="Unassembled WGS sequence"/>
</dbReference>
<reference evidence="2" key="1">
    <citation type="submission" date="2022-11" db="EMBL/GenBank/DDBJ databases">
        <authorList>
            <person name="Petersen C."/>
        </authorList>
    </citation>
    <scope>NUCLEOTIDE SEQUENCE</scope>
    <source>
        <strain evidence="2">IBT 21917</strain>
    </source>
</reference>
<comment type="caution">
    <text evidence="2">The sequence shown here is derived from an EMBL/GenBank/DDBJ whole genome shotgun (WGS) entry which is preliminary data.</text>
</comment>
<protein>
    <submittedName>
        <fullName evidence="2">F-box domain containing protein</fullName>
    </submittedName>
</protein>
<evidence type="ECO:0000259" key="1">
    <source>
        <dbReference type="Pfam" id="PF24539"/>
    </source>
</evidence>
<name>A0A9W9ISY6_9EURO</name>
<proteinExistence type="predicted"/>
<keyword evidence="3" id="KW-1185">Reference proteome</keyword>
<dbReference type="Pfam" id="PF24539">
    <property type="entry name" value="DUF7600"/>
    <property type="match status" value="1"/>
</dbReference>
<evidence type="ECO:0000313" key="2">
    <source>
        <dbReference type="EMBL" id="KAJ5182520.1"/>
    </source>
</evidence>
<gene>
    <name evidence="2" type="ORF">N7492_000136</name>
</gene>
<feature type="domain" description="DUF7600" evidence="1">
    <location>
        <begin position="188"/>
        <end position="292"/>
    </location>
</feature>
<dbReference type="InterPro" id="IPR056021">
    <property type="entry name" value="DUF7600"/>
</dbReference>
<accession>A0A9W9ISY6</accession>
<evidence type="ECO:0000313" key="3">
    <source>
        <dbReference type="Proteomes" id="UP001146351"/>
    </source>
</evidence>
<dbReference type="EMBL" id="JAPQKO010000001">
    <property type="protein sequence ID" value="KAJ5182520.1"/>
    <property type="molecule type" value="Genomic_DNA"/>
</dbReference>